<dbReference type="eggNOG" id="COG0125">
    <property type="taxonomic scope" value="Bacteria"/>
</dbReference>
<name>E5XRG7_SEGRC</name>
<evidence type="ECO:0000256" key="1">
    <source>
        <dbReference type="ARBA" id="ARBA00009776"/>
    </source>
</evidence>
<dbReference type="GO" id="GO:0004798">
    <property type="term" value="F:dTMP kinase activity"/>
    <property type="evidence" value="ECO:0007669"/>
    <property type="project" value="TreeGrafter"/>
</dbReference>
<dbReference type="HOGENOM" id="CLU_049131_1_0_11"/>
<feature type="domain" description="Thymidylate kinase-like" evidence="5">
    <location>
        <begin position="5"/>
        <end position="162"/>
    </location>
</feature>
<keyword evidence="4" id="KW-0067">ATP-binding</keyword>
<gene>
    <name evidence="6" type="ORF">HMPREF9336_02089</name>
</gene>
<dbReference type="GO" id="GO:0006233">
    <property type="term" value="P:dTDP biosynthetic process"/>
    <property type="evidence" value="ECO:0007669"/>
    <property type="project" value="TreeGrafter"/>
</dbReference>
<reference evidence="6 7" key="1">
    <citation type="journal article" date="2011" name="Stand. Genomic Sci.">
        <title>High quality draft genome sequence of Segniliparus rugosus CDC 945(T)= (ATCC BAA-974(T)).</title>
        <authorList>
            <person name="Earl A.M."/>
            <person name="Desjardins C.A."/>
            <person name="Fitzgerald M.G."/>
            <person name="Arachchi H.M."/>
            <person name="Zeng Q."/>
            <person name="Mehta T."/>
            <person name="Griggs A."/>
            <person name="Birren B.W."/>
            <person name="Toney N.C."/>
            <person name="Carr J."/>
            <person name="Posey J."/>
            <person name="Butler W.R."/>
        </authorList>
    </citation>
    <scope>NUCLEOTIDE SEQUENCE [LARGE SCALE GENOMIC DNA]</scope>
    <source>
        <strain evidence="7">ATCC BAA-974 / DSM 45345 / CCUG 50838 / CIP 108380 / JCM 13579 / CDC 945</strain>
    </source>
</reference>
<protein>
    <recommendedName>
        <fullName evidence="2">Thymidylate kinase</fullName>
    </recommendedName>
</protein>
<dbReference type="Gene3D" id="3.40.50.300">
    <property type="entry name" value="P-loop containing nucleotide triphosphate hydrolases"/>
    <property type="match status" value="1"/>
</dbReference>
<dbReference type="GO" id="GO:0006227">
    <property type="term" value="P:dUDP biosynthetic process"/>
    <property type="evidence" value="ECO:0007669"/>
    <property type="project" value="TreeGrafter"/>
</dbReference>
<dbReference type="OrthoDB" id="9774907at2"/>
<dbReference type="PANTHER" id="PTHR10344">
    <property type="entry name" value="THYMIDYLATE KINASE"/>
    <property type="match status" value="1"/>
</dbReference>
<dbReference type="InterPro" id="IPR039430">
    <property type="entry name" value="Thymidylate_kin-like_dom"/>
</dbReference>
<dbReference type="Proteomes" id="UP000004816">
    <property type="component" value="Unassembled WGS sequence"/>
</dbReference>
<evidence type="ECO:0000313" key="7">
    <source>
        <dbReference type="Proteomes" id="UP000004816"/>
    </source>
</evidence>
<comment type="caution">
    <text evidence="6">The sequence shown here is derived from an EMBL/GenBank/DDBJ whole genome shotgun (WGS) entry which is preliminary data.</text>
</comment>
<evidence type="ECO:0000256" key="3">
    <source>
        <dbReference type="ARBA" id="ARBA00022741"/>
    </source>
</evidence>
<dbReference type="GO" id="GO:0005829">
    <property type="term" value="C:cytosol"/>
    <property type="evidence" value="ECO:0007669"/>
    <property type="project" value="TreeGrafter"/>
</dbReference>
<evidence type="ECO:0000256" key="4">
    <source>
        <dbReference type="ARBA" id="ARBA00022840"/>
    </source>
</evidence>
<organism evidence="6 7">
    <name type="scientific">Segniliparus rugosus (strain ATCC BAA-974 / DSM 45345 / CCUG 50838 / CIP 108380 / JCM 13579 / CDC 945)</name>
    <dbReference type="NCBI Taxonomy" id="679197"/>
    <lineage>
        <taxon>Bacteria</taxon>
        <taxon>Bacillati</taxon>
        <taxon>Actinomycetota</taxon>
        <taxon>Actinomycetes</taxon>
        <taxon>Mycobacteriales</taxon>
        <taxon>Segniliparaceae</taxon>
        <taxon>Segniliparus</taxon>
    </lineage>
</organism>
<evidence type="ECO:0000313" key="6">
    <source>
        <dbReference type="EMBL" id="EFV13069.1"/>
    </source>
</evidence>
<dbReference type="RefSeq" id="WP_007470136.1">
    <property type="nucleotide sequence ID" value="NZ_KI391953.1"/>
</dbReference>
<dbReference type="SUPFAM" id="SSF52540">
    <property type="entry name" value="P-loop containing nucleoside triphosphate hydrolases"/>
    <property type="match status" value="1"/>
</dbReference>
<dbReference type="InterPro" id="IPR027417">
    <property type="entry name" value="P-loop_NTPase"/>
</dbReference>
<evidence type="ECO:0000259" key="5">
    <source>
        <dbReference type="Pfam" id="PF02223"/>
    </source>
</evidence>
<dbReference type="EMBL" id="ACZI02000002">
    <property type="protein sequence ID" value="EFV13069.1"/>
    <property type="molecule type" value="Genomic_DNA"/>
</dbReference>
<accession>E5XRG7</accession>
<dbReference type="GO" id="GO:0005524">
    <property type="term" value="F:ATP binding"/>
    <property type="evidence" value="ECO:0007669"/>
    <property type="project" value="UniProtKB-KW"/>
</dbReference>
<comment type="similarity">
    <text evidence="1">Belongs to the thymidylate kinase family.</text>
</comment>
<evidence type="ECO:0000256" key="2">
    <source>
        <dbReference type="ARBA" id="ARBA00017144"/>
    </source>
</evidence>
<dbReference type="AlphaFoldDB" id="E5XRG7"/>
<dbReference type="GO" id="GO:0006235">
    <property type="term" value="P:dTTP biosynthetic process"/>
    <property type="evidence" value="ECO:0007669"/>
    <property type="project" value="TreeGrafter"/>
</dbReference>
<keyword evidence="3" id="KW-0547">Nucleotide-binding</keyword>
<dbReference type="NCBIfam" id="NF005923">
    <property type="entry name" value="PRK07933.1"/>
    <property type="match status" value="1"/>
</dbReference>
<proteinExistence type="inferred from homology"/>
<dbReference type="PANTHER" id="PTHR10344:SF4">
    <property type="entry name" value="UMP-CMP KINASE 2, MITOCHONDRIAL"/>
    <property type="match status" value="1"/>
</dbReference>
<dbReference type="Pfam" id="PF02223">
    <property type="entry name" value="Thymidylate_kin"/>
    <property type="match status" value="1"/>
</dbReference>
<sequence length="209" mass="22254">MLITVEGLDGAGKNTLTSALSETWRGRGLRVAKMAFPRYGQSVHADVAAESLRGDFDGRIAADPLGMALLFALDRYEAKGELEALLGAHDVVLCDRYVASNAAYGAARLGEDATGPFAAWVLAFEFGRLGLPKPDHQLLLATPPGLAAERARWRAASDPGRERDAYERDAPLQERVGAVYAGLAETGWAGPWRLIAPEADPAGLAAELL</sequence>
<dbReference type="STRING" id="679197.HMPREF9336_02089"/>
<dbReference type="CDD" id="cd01672">
    <property type="entry name" value="TMPK"/>
    <property type="match status" value="1"/>
</dbReference>
<keyword evidence="7" id="KW-1185">Reference proteome</keyword>